<dbReference type="AlphaFoldDB" id="A0A151AM83"/>
<evidence type="ECO:0000256" key="2">
    <source>
        <dbReference type="ARBA" id="ARBA00022475"/>
    </source>
</evidence>
<comment type="subcellular location">
    <subcellularLocation>
        <location evidence="1">Cell membrane</location>
        <topology evidence="1">Multi-pass membrane protein</topology>
    </subcellularLocation>
</comment>
<feature type="transmembrane region" description="Helical" evidence="6">
    <location>
        <begin position="411"/>
        <end position="429"/>
    </location>
</feature>
<feature type="transmembrane region" description="Helical" evidence="6">
    <location>
        <begin position="12"/>
        <end position="35"/>
    </location>
</feature>
<feature type="transmembrane region" description="Helical" evidence="6">
    <location>
        <begin position="317"/>
        <end position="337"/>
    </location>
</feature>
<feature type="transmembrane region" description="Helical" evidence="6">
    <location>
        <begin position="357"/>
        <end position="378"/>
    </location>
</feature>
<dbReference type="Proteomes" id="UP000075374">
    <property type="component" value="Unassembled WGS sequence"/>
</dbReference>
<feature type="transmembrane region" description="Helical" evidence="6">
    <location>
        <begin position="450"/>
        <end position="467"/>
    </location>
</feature>
<dbReference type="STRING" id="1121305.CLCOL_16520"/>
<feature type="transmembrane region" description="Helical" evidence="6">
    <location>
        <begin position="160"/>
        <end position="179"/>
    </location>
</feature>
<dbReference type="InterPro" id="IPR050833">
    <property type="entry name" value="Poly_Biosynth_Transport"/>
</dbReference>
<keyword evidence="3 6" id="KW-0812">Transmembrane</keyword>
<feature type="transmembrane region" description="Helical" evidence="6">
    <location>
        <begin position="285"/>
        <end position="305"/>
    </location>
</feature>
<name>A0A151AM83_9CLOT</name>
<gene>
    <name evidence="7" type="primary">spoVB_3</name>
    <name evidence="7" type="ORF">CLCOL_16520</name>
</gene>
<evidence type="ECO:0000313" key="8">
    <source>
        <dbReference type="Proteomes" id="UP000075374"/>
    </source>
</evidence>
<reference evidence="7 8" key="1">
    <citation type="submission" date="2016-02" db="EMBL/GenBank/DDBJ databases">
        <title>Genome sequence of Clostridium colicanis DSM 13634.</title>
        <authorList>
            <person name="Poehlein A."/>
            <person name="Daniel R."/>
        </authorList>
    </citation>
    <scope>NUCLEOTIDE SEQUENCE [LARGE SCALE GENOMIC DNA]</scope>
    <source>
        <strain evidence="7 8">DSM 13634</strain>
    </source>
</reference>
<keyword evidence="5 6" id="KW-0472">Membrane</keyword>
<feature type="transmembrane region" description="Helical" evidence="6">
    <location>
        <begin position="119"/>
        <end position="139"/>
    </location>
</feature>
<feature type="transmembrane region" description="Helical" evidence="6">
    <location>
        <begin position="47"/>
        <end position="68"/>
    </location>
</feature>
<sequence>MKKQSLVKGTFILGFAGIFARAIGMFFRIPLTILVGDEGLGYYQMAYPLYMLFIAIASGVPLAMSKMISEKSAKGNDIGIFQVLKEALILMSILGLGTSIIMIAFSSKLLRLFRWDPKAYYSLVALGIAPFFISIMSVFRGFFQGLQTMTPTAISQILEQIGRVGVGIGLAILLLPKGVEYAAGGATLGAAAGGILGGSYLIGTYIKAKRRFPRIKVRSNQKVMEELLVTAIPISLGAAVGTVMNVIDSFLVPQKLLEAGFTSREAAVLYGQLTGKAAVLVNVPLTLSAALCASVVPIISEAFVLNNRAKLNHNVTSAIKISTVVALPSLAGLYFLASPILHLIFRGQAEGELILKYSSLSIPLIILAQTTTVILQTTTSKRLPVINLFIGCIVKMIVTSILVPIPSINVYGAIIGTFSAYATAVVLNIRLLKKKLGVYIDLYKVLIKPAYASIAMIFSVVFVYVKAYNYTMSNSISCLIGIFIGIIIYGMLIMAFKVIDYGEIRNKKINKAIKKG</sequence>
<dbReference type="PANTHER" id="PTHR30250:SF21">
    <property type="entry name" value="LIPID II FLIPPASE MURJ"/>
    <property type="match status" value="1"/>
</dbReference>
<dbReference type="InterPro" id="IPR024923">
    <property type="entry name" value="PG_synth_SpoVB"/>
</dbReference>
<dbReference type="GO" id="GO:0005886">
    <property type="term" value="C:plasma membrane"/>
    <property type="evidence" value="ECO:0007669"/>
    <property type="project" value="UniProtKB-SubCell"/>
</dbReference>
<protein>
    <submittedName>
        <fullName evidence="7">Stage V sporulation protein B</fullName>
    </submittedName>
</protein>
<dbReference type="Pfam" id="PF01943">
    <property type="entry name" value="Polysacc_synt"/>
    <property type="match status" value="1"/>
</dbReference>
<dbReference type="EMBL" id="LTBB01000008">
    <property type="protein sequence ID" value="KYH28640.1"/>
    <property type="molecule type" value="Genomic_DNA"/>
</dbReference>
<feature type="transmembrane region" description="Helical" evidence="6">
    <location>
        <begin position="185"/>
        <end position="206"/>
    </location>
</feature>
<dbReference type="InterPro" id="IPR002797">
    <property type="entry name" value="Polysacc_synth"/>
</dbReference>
<dbReference type="PIRSF" id="PIRSF038958">
    <property type="entry name" value="PG_synth_SpoVB"/>
    <property type="match status" value="1"/>
</dbReference>
<proteinExistence type="predicted"/>
<evidence type="ECO:0000256" key="6">
    <source>
        <dbReference type="SAM" id="Phobius"/>
    </source>
</evidence>
<feature type="transmembrane region" description="Helical" evidence="6">
    <location>
        <begin position="479"/>
        <end position="499"/>
    </location>
</feature>
<evidence type="ECO:0000256" key="3">
    <source>
        <dbReference type="ARBA" id="ARBA00022692"/>
    </source>
</evidence>
<evidence type="ECO:0000313" key="7">
    <source>
        <dbReference type="EMBL" id="KYH28640.1"/>
    </source>
</evidence>
<evidence type="ECO:0000256" key="4">
    <source>
        <dbReference type="ARBA" id="ARBA00022989"/>
    </source>
</evidence>
<evidence type="ECO:0000256" key="1">
    <source>
        <dbReference type="ARBA" id="ARBA00004651"/>
    </source>
</evidence>
<dbReference type="CDD" id="cd13124">
    <property type="entry name" value="MATE_SpoVB_like"/>
    <property type="match status" value="1"/>
</dbReference>
<organism evidence="7 8">
    <name type="scientific">Clostridium colicanis DSM 13634</name>
    <dbReference type="NCBI Taxonomy" id="1121305"/>
    <lineage>
        <taxon>Bacteria</taxon>
        <taxon>Bacillati</taxon>
        <taxon>Bacillota</taxon>
        <taxon>Clostridia</taxon>
        <taxon>Eubacteriales</taxon>
        <taxon>Clostridiaceae</taxon>
        <taxon>Clostridium</taxon>
    </lineage>
</organism>
<feature type="transmembrane region" description="Helical" evidence="6">
    <location>
        <begin position="88"/>
        <end position="107"/>
    </location>
</feature>
<keyword evidence="2" id="KW-1003">Cell membrane</keyword>
<feature type="transmembrane region" description="Helical" evidence="6">
    <location>
        <begin position="227"/>
        <end position="247"/>
    </location>
</feature>
<accession>A0A151AM83</accession>
<feature type="transmembrane region" description="Helical" evidence="6">
    <location>
        <begin position="385"/>
        <end position="405"/>
    </location>
</feature>
<dbReference type="PATRIC" id="fig|1121305.3.peg.1651"/>
<keyword evidence="8" id="KW-1185">Reference proteome</keyword>
<comment type="caution">
    <text evidence="7">The sequence shown here is derived from an EMBL/GenBank/DDBJ whole genome shotgun (WGS) entry which is preliminary data.</text>
</comment>
<dbReference type="PANTHER" id="PTHR30250">
    <property type="entry name" value="PST FAMILY PREDICTED COLANIC ACID TRANSPORTER"/>
    <property type="match status" value="1"/>
</dbReference>
<evidence type="ECO:0000256" key="5">
    <source>
        <dbReference type="ARBA" id="ARBA00023136"/>
    </source>
</evidence>
<keyword evidence="4 6" id="KW-1133">Transmembrane helix</keyword>
<dbReference type="RefSeq" id="WP_061858494.1">
    <property type="nucleotide sequence ID" value="NZ_LTBB01000008.1"/>
</dbReference>